<dbReference type="EMBL" id="VOHS01000050">
    <property type="protein sequence ID" value="TWV93982.1"/>
    <property type="molecule type" value="Genomic_DNA"/>
</dbReference>
<dbReference type="RefSeq" id="WP_146307851.1">
    <property type="nucleotide sequence ID" value="NZ_VOHS01000050.1"/>
</dbReference>
<keyword evidence="2" id="KW-1185">Reference proteome</keyword>
<dbReference type="OrthoDB" id="6910425at2"/>
<name>A0A5C6LMN9_9BACT</name>
<dbReference type="AlphaFoldDB" id="A0A5C6LMN9"/>
<dbReference type="Proteomes" id="UP000318815">
    <property type="component" value="Unassembled WGS sequence"/>
</dbReference>
<organism evidence="1 2">
    <name type="scientific">Chitinophaga pinensis</name>
    <dbReference type="NCBI Taxonomy" id="79329"/>
    <lineage>
        <taxon>Bacteria</taxon>
        <taxon>Pseudomonadati</taxon>
        <taxon>Bacteroidota</taxon>
        <taxon>Chitinophagia</taxon>
        <taxon>Chitinophagales</taxon>
        <taxon>Chitinophagaceae</taxon>
        <taxon>Chitinophaga</taxon>
    </lineage>
</organism>
<sequence>MSELRSLYVSIKTKKENLERFFNASPQKPVVDQDWITWWDSREMYSKSALDEIPFFNSATNGAILASYKDNPQTAGTEIWDAAAGTWTFDILFLSENYLEIMPVLAWLKGMAPFLEEGDEGVAIIYDYFWGDKDVMAHLAFKDQQATFKLTSHTSKLDKQVLAAADATLQLAYDRMSELYKDVD</sequence>
<protein>
    <submittedName>
        <fullName evidence="1">Uncharacterized protein</fullName>
    </submittedName>
</protein>
<evidence type="ECO:0000313" key="2">
    <source>
        <dbReference type="Proteomes" id="UP000318815"/>
    </source>
</evidence>
<gene>
    <name evidence="1" type="ORF">FEF09_26210</name>
</gene>
<comment type="caution">
    <text evidence="1">The sequence shown here is derived from an EMBL/GenBank/DDBJ whole genome shotgun (WGS) entry which is preliminary data.</text>
</comment>
<accession>A0A5C6LMN9</accession>
<proteinExistence type="predicted"/>
<evidence type="ECO:0000313" key="1">
    <source>
        <dbReference type="EMBL" id="TWV93982.1"/>
    </source>
</evidence>
<reference evidence="1 2" key="1">
    <citation type="submission" date="2019-08" db="EMBL/GenBank/DDBJ databases">
        <title>Whole genome sequencing of chitin degrading bacteria Chitinophaga pinensis YS16.</title>
        <authorList>
            <person name="Singh R.P."/>
            <person name="Manchanda G."/>
            <person name="Maurya I.K."/>
            <person name="Joshi N.K."/>
            <person name="Srivastava A.K."/>
        </authorList>
    </citation>
    <scope>NUCLEOTIDE SEQUENCE [LARGE SCALE GENOMIC DNA]</scope>
    <source>
        <strain evidence="1 2">YS-16</strain>
    </source>
</reference>